<evidence type="ECO:0000256" key="1">
    <source>
        <dbReference type="SAM" id="Phobius"/>
    </source>
</evidence>
<organism evidence="2 3">
    <name type="scientific">Candidatus Vogelbacteria bacterium CG10_big_fil_rev_8_21_14_0_10_51_16</name>
    <dbReference type="NCBI Taxonomy" id="1975045"/>
    <lineage>
        <taxon>Bacteria</taxon>
        <taxon>Candidatus Vogeliibacteriota</taxon>
    </lineage>
</organism>
<protein>
    <submittedName>
        <fullName evidence="2">Uncharacterized protein</fullName>
    </submittedName>
</protein>
<feature type="transmembrane region" description="Helical" evidence="1">
    <location>
        <begin position="12"/>
        <end position="36"/>
    </location>
</feature>
<keyword evidence="1" id="KW-1133">Transmembrane helix</keyword>
<proteinExistence type="predicted"/>
<evidence type="ECO:0000313" key="3">
    <source>
        <dbReference type="Proteomes" id="UP000228767"/>
    </source>
</evidence>
<keyword evidence="1" id="KW-0812">Transmembrane</keyword>
<dbReference type="AlphaFoldDB" id="A0A2H0RE42"/>
<dbReference type="Proteomes" id="UP000228767">
    <property type="component" value="Unassembled WGS sequence"/>
</dbReference>
<comment type="caution">
    <text evidence="2">The sequence shown here is derived from an EMBL/GenBank/DDBJ whole genome shotgun (WGS) entry which is preliminary data.</text>
</comment>
<name>A0A2H0RE42_9BACT</name>
<reference evidence="2 3" key="1">
    <citation type="submission" date="2017-09" db="EMBL/GenBank/DDBJ databases">
        <title>Depth-based differentiation of microbial function through sediment-hosted aquifers and enrichment of novel symbionts in the deep terrestrial subsurface.</title>
        <authorList>
            <person name="Probst A.J."/>
            <person name="Ladd B."/>
            <person name="Jarett J.K."/>
            <person name="Geller-Mcgrath D.E."/>
            <person name="Sieber C.M."/>
            <person name="Emerson J.B."/>
            <person name="Anantharaman K."/>
            <person name="Thomas B.C."/>
            <person name="Malmstrom R."/>
            <person name="Stieglmeier M."/>
            <person name="Klingl A."/>
            <person name="Woyke T."/>
            <person name="Ryan C.M."/>
            <person name="Banfield J.F."/>
        </authorList>
    </citation>
    <scope>NUCLEOTIDE SEQUENCE [LARGE SCALE GENOMIC DNA]</scope>
    <source>
        <strain evidence="2">CG10_big_fil_rev_8_21_14_0_10_51_16</strain>
    </source>
</reference>
<accession>A0A2H0RE42</accession>
<sequence>MSLNIKTIASSFFSLDILVTTLAGVAMLLAVAYGYFVSSTIFNMVHYRATIEAIARTSTELGILEANYLTLGKSMTIERAYKLGLTDATKATYLVVDTSERGSVLALDTY</sequence>
<gene>
    <name evidence="2" type="ORF">COV10_02800</name>
</gene>
<evidence type="ECO:0000313" key="2">
    <source>
        <dbReference type="EMBL" id="PIR44788.1"/>
    </source>
</evidence>
<dbReference type="EMBL" id="PCYI01000019">
    <property type="protein sequence ID" value="PIR44788.1"/>
    <property type="molecule type" value="Genomic_DNA"/>
</dbReference>
<keyword evidence="1" id="KW-0472">Membrane</keyword>